<comment type="caution">
    <text evidence="2">The sequence shown here is derived from an EMBL/GenBank/DDBJ whole genome shotgun (WGS) entry which is preliminary data.</text>
</comment>
<gene>
    <name evidence="2" type="ORF">Syun_013755</name>
</gene>
<feature type="compositionally biased region" description="Polar residues" evidence="1">
    <location>
        <begin position="38"/>
        <end position="57"/>
    </location>
</feature>
<evidence type="ECO:0000256" key="1">
    <source>
        <dbReference type="SAM" id="MobiDB-lite"/>
    </source>
</evidence>
<accession>A0AAP0PB53</accession>
<keyword evidence="3" id="KW-1185">Reference proteome</keyword>
<proteinExistence type="predicted"/>
<protein>
    <submittedName>
        <fullName evidence="2">Uncharacterized protein</fullName>
    </submittedName>
</protein>
<dbReference type="EMBL" id="JBBNAF010000006">
    <property type="protein sequence ID" value="KAK9134425.1"/>
    <property type="molecule type" value="Genomic_DNA"/>
</dbReference>
<organism evidence="2 3">
    <name type="scientific">Stephania yunnanensis</name>
    <dbReference type="NCBI Taxonomy" id="152371"/>
    <lineage>
        <taxon>Eukaryota</taxon>
        <taxon>Viridiplantae</taxon>
        <taxon>Streptophyta</taxon>
        <taxon>Embryophyta</taxon>
        <taxon>Tracheophyta</taxon>
        <taxon>Spermatophyta</taxon>
        <taxon>Magnoliopsida</taxon>
        <taxon>Ranunculales</taxon>
        <taxon>Menispermaceae</taxon>
        <taxon>Menispermoideae</taxon>
        <taxon>Cissampelideae</taxon>
        <taxon>Stephania</taxon>
    </lineage>
</organism>
<feature type="compositionally biased region" description="Basic residues" evidence="1">
    <location>
        <begin position="1"/>
        <end position="11"/>
    </location>
</feature>
<reference evidence="2 3" key="1">
    <citation type="submission" date="2024-01" db="EMBL/GenBank/DDBJ databases">
        <title>Genome assemblies of Stephania.</title>
        <authorList>
            <person name="Yang L."/>
        </authorList>
    </citation>
    <scope>NUCLEOTIDE SEQUENCE [LARGE SCALE GENOMIC DNA]</scope>
    <source>
        <strain evidence="2">YNDBR</strain>
        <tissue evidence="2">Leaf</tissue>
    </source>
</reference>
<feature type="region of interest" description="Disordered" evidence="1">
    <location>
        <begin position="1"/>
        <end position="65"/>
    </location>
</feature>
<sequence length="65" mass="7693">MKRFRHPRKDKSSRSSQAWRRRKLSGGHCECFEKQALKLSSSTPNHRSKSNETPNQTNKKRKKKP</sequence>
<dbReference type="Proteomes" id="UP001420932">
    <property type="component" value="Unassembled WGS sequence"/>
</dbReference>
<name>A0AAP0PB53_9MAGN</name>
<evidence type="ECO:0000313" key="3">
    <source>
        <dbReference type="Proteomes" id="UP001420932"/>
    </source>
</evidence>
<evidence type="ECO:0000313" key="2">
    <source>
        <dbReference type="EMBL" id="KAK9134425.1"/>
    </source>
</evidence>
<dbReference type="AlphaFoldDB" id="A0AAP0PB53"/>